<keyword evidence="2" id="KW-1185">Reference proteome</keyword>
<reference evidence="1 2" key="1">
    <citation type="submission" date="2016-01" db="EMBL/GenBank/DDBJ databases">
        <title>The new phylogeny of the genus Mycobacterium.</title>
        <authorList>
            <person name="Tarcisio F."/>
            <person name="Conor M."/>
            <person name="Antonella G."/>
            <person name="Elisabetta G."/>
            <person name="Giulia F.S."/>
            <person name="Sara T."/>
            <person name="Anna F."/>
            <person name="Clotilde B."/>
            <person name="Roberto B."/>
            <person name="Veronica D.S."/>
            <person name="Fabio R."/>
            <person name="Monica P."/>
            <person name="Olivier J."/>
            <person name="Enrico T."/>
            <person name="Nicola S."/>
        </authorList>
    </citation>
    <scope>NUCLEOTIDE SEQUENCE [LARGE SCALE GENOMIC DNA]</scope>
    <source>
        <strain evidence="1 2">DSM 44179</strain>
    </source>
</reference>
<dbReference type="EMBL" id="LQOJ01000043">
    <property type="protein sequence ID" value="ORV01675.1"/>
    <property type="molecule type" value="Genomic_DNA"/>
</dbReference>
<dbReference type="Proteomes" id="UP000193484">
    <property type="component" value="Unassembled WGS sequence"/>
</dbReference>
<dbReference type="STRING" id="1793.AWC04_12775"/>
<organism evidence="1 2">
    <name type="scientific">Mycolicibacterium fallax</name>
    <name type="common">Mycobacterium fallax</name>
    <dbReference type="NCBI Taxonomy" id="1793"/>
    <lineage>
        <taxon>Bacteria</taxon>
        <taxon>Bacillati</taxon>
        <taxon>Actinomycetota</taxon>
        <taxon>Actinomycetes</taxon>
        <taxon>Mycobacteriales</taxon>
        <taxon>Mycobacteriaceae</taxon>
        <taxon>Mycolicibacterium</taxon>
    </lineage>
</organism>
<name>A0A1X1R932_MYCFA</name>
<dbReference type="OrthoDB" id="4748821at2"/>
<comment type="caution">
    <text evidence="1">The sequence shown here is derived from an EMBL/GenBank/DDBJ whole genome shotgun (WGS) entry which is preliminary data.</text>
</comment>
<proteinExistence type="predicted"/>
<evidence type="ECO:0000313" key="2">
    <source>
        <dbReference type="Proteomes" id="UP000193484"/>
    </source>
</evidence>
<evidence type="ECO:0000313" key="1">
    <source>
        <dbReference type="EMBL" id="ORV01675.1"/>
    </source>
</evidence>
<sequence length="78" mass="8263">MKKIVIIAGVGVALLCALLFVPVKVTCPNGPCSTAPDARGNIHRYYELKPLGADLVEQVTGLRVPIHYGSGMDAESVK</sequence>
<protein>
    <submittedName>
        <fullName evidence="1">Uncharacterized protein</fullName>
    </submittedName>
</protein>
<accession>A0A1X1R932</accession>
<gene>
    <name evidence="1" type="ORF">AWC04_12775</name>
</gene>
<dbReference type="AlphaFoldDB" id="A0A1X1R932"/>